<dbReference type="EMBL" id="JWIN03000022">
    <property type="protein sequence ID" value="KAB1259940.1"/>
    <property type="molecule type" value="Genomic_DNA"/>
</dbReference>
<comment type="caution">
    <text evidence="1">The sequence shown here is derived from an EMBL/GenBank/DDBJ whole genome shotgun (WGS) entry which is preliminary data.</text>
</comment>
<gene>
    <name evidence="1" type="ORF">Cadr_000025254</name>
</gene>
<organism evidence="1 2">
    <name type="scientific">Camelus dromedarius</name>
    <name type="common">Dromedary</name>
    <name type="synonym">Arabian camel</name>
    <dbReference type="NCBI Taxonomy" id="9838"/>
    <lineage>
        <taxon>Eukaryota</taxon>
        <taxon>Metazoa</taxon>
        <taxon>Chordata</taxon>
        <taxon>Craniata</taxon>
        <taxon>Vertebrata</taxon>
        <taxon>Euteleostomi</taxon>
        <taxon>Mammalia</taxon>
        <taxon>Eutheria</taxon>
        <taxon>Laurasiatheria</taxon>
        <taxon>Artiodactyla</taxon>
        <taxon>Tylopoda</taxon>
        <taxon>Camelidae</taxon>
        <taxon>Camelus</taxon>
    </lineage>
</organism>
<sequence length="142" mass="15665">MVRGVPTGPQRSRGRVRLVQRTSPRAKGVKRWDATEQLRSKWRRSRLMLWAAGEQMPTVRVALCGLAVEEQLVSIPLRCTRSCPLSSSGPCTKERPRAGPPCQRSLGRVWGGAWGGGGGVEGWGVRETEWRGGMPPNSYVEI</sequence>
<name>A0A5N4CME0_CAMDR</name>
<reference evidence="1 2" key="1">
    <citation type="journal article" date="2019" name="Mol. Ecol. Resour.">
        <title>Improving Illumina assemblies with Hi-C and long reads: an example with the North African dromedary.</title>
        <authorList>
            <person name="Elbers J.P."/>
            <person name="Rogers M.F."/>
            <person name="Perelman P.L."/>
            <person name="Proskuryakova A.A."/>
            <person name="Serdyukova N.A."/>
            <person name="Johnson W.E."/>
            <person name="Horin P."/>
            <person name="Corander J."/>
            <person name="Murphy D."/>
            <person name="Burger P.A."/>
        </authorList>
    </citation>
    <scope>NUCLEOTIDE SEQUENCE [LARGE SCALE GENOMIC DNA]</scope>
    <source>
        <strain evidence="1">Drom800</strain>
        <tissue evidence="1">Blood</tissue>
    </source>
</reference>
<protein>
    <submittedName>
        <fullName evidence="1">Uncharacterized protein</fullName>
    </submittedName>
</protein>
<evidence type="ECO:0000313" key="2">
    <source>
        <dbReference type="Proteomes" id="UP000299084"/>
    </source>
</evidence>
<evidence type="ECO:0000313" key="1">
    <source>
        <dbReference type="EMBL" id="KAB1259940.1"/>
    </source>
</evidence>
<keyword evidence="2" id="KW-1185">Reference proteome</keyword>
<dbReference type="Proteomes" id="UP000299084">
    <property type="component" value="Unassembled WGS sequence"/>
</dbReference>
<proteinExistence type="predicted"/>
<dbReference type="AlphaFoldDB" id="A0A5N4CME0"/>
<accession>A0A5N4CME0</accession>